<name>A0A146KEV0_9EUKA</name>
<dbReference type="PANTHER" id="PTHR11615">
    <property type="entry name" value="NITRATE, FORMATE, IRON DEHYDROGENASE"/>
    <property type="match status" value="1"/>
</dbReference>
<protein>
    <submittedName>
        <fullName evidence="3">[FeFe]-hydrogenase</fullName>
    </submittedName>
</protein>
<dbReference type="Pfam" id="PF02256">
    <property type="entry name" value="Fe_hyd_SSU"/>
    <property type="match status" value="1"/>
</dbReference>
<dbReference type="Pfam" id="PF13237">
    <property type="entry name" value="Fer4_10"/>
    <property type="match status" value="1"/>
</dbReference>
<reference evidence="3" key="1">
    <citation type="submission" date="2015-07" db="EMBL/GenBank/DDBJ databases">
        <title>Adaptation to a free-living lifestyle via gene acquisitions in the diplomonad Trepomonas sp. PC1.</title>
        <authorList>
            <person name="Xu F."/>
            <person name="Jerlstrom-Hultqvist J."/>
            <person name="Kolisko M."/>
            <person name="Simpson A.G.B."/>
            <person name="Roger A.J."/>
            <person name="Svard S.G."/>
            <person name="Andersson J.O."/>
        </authorList>
    </citation>
    <scope>NUCLEOTIDE SEQUENCE</scope>
    <source>
        <strain evidence="3">PC1</strain>
    </source>
</reference>
<comment type="similarity">
    <text evidence="1">Belongs to the NARF family.</text>
</comment>
<evidence type="ECO:0000256" key="1">
    <source>
        <dbReference type="ARBA" id="ARBA00006596"/>
    </source>
</evidence>
<organism evidence="3">
    <name type="scientific">Trepomonas sp. PC1</name>
    <dbReference type="NCBI Taxonomy" id="1076344"/>
    <lineage>
        <taxon>Eukaryota</taxon>
        <taxon>Metamonada</taxon>
        <taxon>Diplomonadida</taxon>
        <taxon>Hexamitidae</taxon>
        <taxon>Hexamitinae</taxon>
        <taxon>Trepomonas</taxon>
    </lineage>
</organism>
<dbReference type="InterPro" id="IPR017896">
    <property type="entry name" value="4Fe4S_Fe-S-bd"/>
</dbReference>
<dbReference type="Gene3D" id="3.40.950.10">
    <property type="entry name" value="Fe-only Hydrogenase (Larger Subunit), Chain L, domain 3"/>
    <property type="match status" value="1"/>
</dbReference>
<dbReference type="InterPro" id="IPR003149">
    <property type="entry name" value="Fe_hydrogenase_ssu"/>
</dbReference>
<dbReference type="Pfam" id="PF02906">
    <property type="entry name" value="Fe_hyd_lg_C"/>
    <property type="match status" value="1"/>
</dbReference>
<dbReference type="SUPFAM" id="SSF53920">
    <property type="entry name" value="Fe-only hydrogenase"/>
    <property type="match status" value="1"/>
</dbReference>
<sequence>MPPKPVHKVHGIDFSTAVMIDYDKCVGCGMCAKVCNETQMIGALRKADVKFPPYPVPRDGVETMNTETTRVKLDSTMCIGCGQCTHACVFGAMVPNSRVSEIFEAKKAGKKLIAVLAPATRVGISEAMGQQPGTTGEAQLIAGLRQMGFDYVFDNQWAADACTIEDTKEVLHMREHKSGPCYTSCCPAWINLVETRYPELIPKVSTARSPHGMICSLIKKKWVHEQNLKIEDIFIVGFMPCTAKKMEAARPQLATEGHQDCDISVTTKEVAQMLKENKIVFSVEKEEELKQTKQGKFDAPFGEFSGSAYIFGKTAGVTESVARYVYAIHGVKYDPSELKLSQVWEHTDKIQNIKIIEFTVKGNLFRAAVAHGGAAVAKCIEMEKELNVDVVEIMMCPMGCQNGGGQPRQAKKDLIPKRAEALDKHDKESKYGDCEHNAQMHEYIKKHLPTEHDVHEVFHTHYENRK</sequence>
<evidence type="ECO:0000259" key="2">
    <source>
        <dbReference type="PROSITE" id="PS51379"/>
    </source>
</evidence>
<proteinExistence type="inferred from homology"/>
<dbReference type="InterPro" id="IPR009016">
    <property type="entry name" value="Fe_hydrogenase"/>
</dbReference>
<dbReference type="AlphaFoldDB" id="A0A146KEV0"/>
<dbReference type="SUPFAM" id="SSF54862">
    <property type="entry name" value="4Fe-4S ferredoxins"/>
    <property type="match status" value="1"/>
</dbReference>
<dbReference type="InterPro" id="IPR050340">
    <property type="entry name" value="Cytosolic_Fe-S_CAF"/>
</dbReference>
<feature type="domain" description="4Fe-4S ferredoxin-type" evidence="2">
    <location>
        <begin position="69"/>
        <end position="98"/>
    </location>
</feature>
<dbReference type="PROSITE" id="PS51379">
    <property type="entry name" value="4FE4S_FER_2"/>
    <property type="match status" value="2"/>
</dbReference>
<evidence type="ECO:0000313" key="3">
    <source>
        <dbReference type="EMBL" id="JAP93961.1"/>
    </source>
</evidence>
<gene>
    <name evidence="3" type="ORF">TPC1_13556</name>
</gene>
<dbReference type="InterPro" id="IPR004108">
    <property type="entry name" value="Fe_hydrogenase_lsu_C"/>
</dbReference>
<dbReference type="Gene3D" id="3.30.70.20">
    <property type="match status" value="1"/>
</dbReference>
<dbReference type="EMBL" id="GDID01002645">
    <property type="protein sequence ID" value="JAP93961.1"/>
    <property type="molecule type" value="Transcribed_RNA"/>
</dbReference>
<accession>A0A146KEV0</accession>
<feature type="domain" description="4Fe-4S ferredoxin-type" evidence="2">
    <location>
        <begin position="16"/>
        <end position="46"/>
    </location>
</feature>
<dbReference type="Gene3D" id="3.40.50.1780">
    <property type="match status" value="1"/>
</dbReference>